<gene>
    <name evidence="5" type="ordered locus">azo3611</name>
</gene>
<dbReference type="RefSeq" id="WP_011767333.1">
    <property type="nucleotide sequence ID" value="NC_008702.1"/>
</dbReference>
<dbReference type="GO" id="GO:0005737">
    <property type="term" value="C:cytoplasm"/>
    <property type="evidence" value="ECO:0007669"/>
    <property type="project" value="UniProtKB-SubCell"/>
</dbReference>
<dbReference type="NCBIfam" id="TIGR00172">
    <property type="entry name" value="maf"/>
    <property type="match status" value="1"/>
</dbReference>
<dbReference type="Gene3D" id="3.90.950.10">
    <property type="match status" value="1"/>
</dbReference>
<accession>A1KBM1</accession>
<dbReference type="InterPro" id="IPR003697">
    <property type="entry name" value="Maf-like"/>
</dbReference>
<dbReference type="PANTHER" id="PTHR43213">
    <property type="entry name" value="BIFUNCTIONAL DTTP/UTP PYROPHOSPHATASE/METHYLTRANSFERASE PROTEIN-RELATED"/>
    <property type="match status" value="1"/>
</dbReference>
<proteinExistence type="inferred from homology"/>
<dbReference type="CDD" id="cd00555">
    <property type="entry name" value="Maf"/>
    <property type="match status" value="1"/>
</dbReference>
<comment type="similarity">
    <text evidence="4">Belongs to the Maf family. YhdE subfamily.</text>
</comment>
<dbReference type="AlphaFoldDB" id="A1KBM1"/>
<dbReference type="KEGG" id="azo:azo3611"/>
<evidence type="ECO:0000256" key="2">
    <source>
        <dbReference type="ARBA" id="ARBA00022801"/>
    </source>
</evidence>
<evidence type="ECO:0000256" key="4">
    <source>
        <dbReference type="HAMAP-Rule" id="MF_00528"/>
    </source>
</evidence>
<dbReference type="eggNOG" id="COG0424">
    <property type="taxonomic scope" value="Bacteria"/>
</dbReference>
<dbReference type="EMBL" id="AM406670">
    <property type="protein sequence ID" value="CAL96227.1"/>
    <property type="molecule type" value="Genomic_DNA"/>
</dbReference>
<reference evidence="5 6" key="1">
    <citation type="journal article" date="2006" name="Nat. Biotechnol.">
        <title>Complete genome of the mutualistic, N2-fixing grass endophyte Azoarcus sp. strain BH72.</title>
        <authorList>
            <person name="Krause A."/>
            <person name="Ramakumar A."/>
            <person name="Bartels D."/>
            <person name="Battistoni F."/>
            <person name="Bekel T."/>
            <person name="Boch J."/>
            <person name="Boehm M."/>
            <person name="Friedrich F."/>
            <person name="Hurek T."/>
            <person name="Krause L."/>
            <person name="Linke B."/>
            <person name="McHardy A.C."/>
            <person name="Sarkar A."/>
            <person name="Schneiker S."/>
            <person name="Syed A.A."/>
            <person name="Thauer R."/>
            <person name="Vorhoelter F.-J."/>
            <person name="Weidner S."/>
            <person name="Puehler A."/>
            <person name="Reinhold-Hurek B."/>
            <person name="Kaiser O."/>
            <person name="Goesmann A."/>
        </authorList>
    </citation>
    <scope>NUCLEOTIDE SEQUENCE [LARGE SCALE GENOMIC DNA]</scope>
    <source>
        <strain evidence="5 6">BH72</strain>
    </source>
</reference>
<dbReference type="STRING" id="62928.azo3611"/>
<dbReference type="PANTHER" id="PTHR43213:SF5">
    <property type="entry name" value="BIFUNCTIONAL DTTP_UTP PYROPHOSPHATASE_METHYLTRANSFERASE PROTEIN-RELATED"/>
    <property type="match status" value="1"/>
</dbReference>
<feature type="site" description="Important for substrate specificity" evidence="4">
    <location>
        <position position="16"/>
    </location>
</feature>
<evidence type="ECO:0000256" key="1">
    <source>
        <dbReference type="ARBA" id="ARBA00001968"/>
    </source>
</evidence>
<comment type="catalytic activity">
    <reaction evidence="4">
        <text>dTTP + H2O = dTMP + diphosphate + H(+)</text>
        <dbReference type="Rhea" id="RHEA:28534"/>
        <dbReference type="ChEBI" id="CHEBI:15377"/>
        <dbReference type="ChEBI" id="CHEBI:15378"/>
        <dbReference type="ChEBI" id="CHEBI:33019"/>
        <dbReference type="ChEBI" id="CHEBI:37568"/>
        <dbReference type="ChEBI" id="CHEBI:63528"/>
        <dbReference type="EC" id="3.6.1.9"/>
    </reaction>
</comment>
<comment type="caution">
    <text evidence="4">Lacks conserved residue(s) required for the propagation of feature annotation.</text>
</comment>
<keyword evidence="3 4" id="KW-0546">Nucleotide metabolism</keyword>
<feature type="active site" description="Proton acceptor" evidence="4">
    <location>
        <position position="87"/>
    </location>
</feature>
<dbReference type="GO" id="GO:0036218">
    <property type="term" value="F:dTTP diphosphatase activity"/>
    <property type="evidence" value="ECO:0007669"/>
    <property type="project" value="RHEA"/>
</dbReference>
<evidence type="ECO:0000313" key="6">
    <source>
        <dbReference type="Proteomes" id="UP000002588"/>
    </source>
</evidence>
<dbReference type="GO" id="GO:0036221">
    <property type="term" value="F:UTP diphosphatase activity"/>
    <property type="evidence" value="ECO:0007669"/>
    <property type="project" value="RHEA"/>
</dbReference>
<dbReference type="GO" id="GO:0009117">
    <property type="term" value="P:nucleotide metabolic process"/>
    <property type="evidence" value="ECO:0007669"/>
    <property type="project" value="UniProtKB-KW"/>
</dbReference>
<dbReference type="SUPFAM" id="SSF52972">
    <property type="entry name" value="ITPase-like"/>
    <property type="match status" value="1"/>
</dbReference>
<dbReference type="PIRSF" id="PIRSF006305">
    <property type="entry name" value="Maf"/>
    <property type="match status" value="1"/>
</dbReference>
<comment type="subcellular location">
    <subcellularLocation>
        <location evidence="4">Cytoplasm</location>
    </subcellularLocation>
</comment>
<evidence type="ECO:0000256" key="3">
    <source>
        <dbReference type="ARBA" id="ARBA00023080"/>
    </source>
</evidence>
<evidence type="ECO:0000313" key="5">
    <source>
        <dbReference type="EMBL" id="CAL96227.1"/>
    </source>
</evidence>
<dbReference type="InterPro" id="IPR029001">
    <property type="entry name" value="ITPase-like_fam"/>
</dbReference>
<dbReference type="HAMAP" id="MF_00528">
    <property type="entry name" value="Maf"/>
    <property type="match status" value="1"/>
</dbReference>
<organism evidence="5 6">
    <name type="scientific">Azoarcus sp. (strain BH72)</name>
    <dbReference type="NCBI Taxonomy" id="418699"/>
    <lineage>
        <taxon>Bacteria</taxon>
        <taxon>Pseudomonadati</taxon>
        <taxon>Pseudomonadota</taxon>
        <taxon>Betaproteobacteria</taxon>
        <taxon>Rhodocyclales</taxon>
        <taxon>Zoogloeaceae</taxon>
        <taxon>Azoarcus</taxon>
    </lineage>
</organism>
<dbReference type="EC" id="3.6.1.9" evidence="4"/>
<sequence length="206" mass="22684">MAASTPRIYLASKSPRRRELLRQIGVSFDVLTFRTGERGDDADVDETPFDGESVEHYVERLALTKAEAGLRRTLWRKLPRQPVLAADTTLEVDGDIIGKPTDAAHARAILQRLSGRSHRVLTAIAVSDGARIRSLTSVSEVRFRPLGDDDIRHYIASGEPMDKAGAYGIQGRAAMFVEEIRGSYSGIMGLPLFETAQLLEAFGYPL</sequence>
<keyword evidence="6" id="KW-1185">Reference proteome</keyword>
<dbReference type="HOGENOM" id="CLU_040416_2_1_4"/>
<name>A1KBM1_AZOSB</name>
<keyword evidence="4" id="KW-0963">Cytoplasm</keyword>
<dbReference type="Proteomes" id="UP000002588">
    <property type="component" value="Chromosome"/>
</dbReference>
<feature type="site" description="Important for substrate specificity" evidence="4">
    <location>
        <position position="170"/>
    </location>
</feature>
<protein>
    <recommendedName>
        <fullName evidence="4">dTTP/UTP pyrophosphatase</fullName>
        <shortName evidence="4">dTTPase/UTPase</shortName>
        <ecNumber evidence="4">3.6.1.9</ecNumber>
    </recommendedName>
    <alternativeName>
        <fullName evidence="4">Nucleoside triphosphate pyrophosphatase</fullName>
    </alternativeName>
    <alternativeName>
        <fullName evidence="4">Nucleotide pyrophosphatase</fullName>
        <shortName evidence="4">Nucleotide PPase</shortName>
    </alternativeName>
</protein>
<keyword evidence="2 4" id="KW-0378">Hydrolase</keyword>
<comment type="catalytic activity">
    <reaction evidence="4">
        <text>UTP + H2O = UMP + diphosphate + H(+)</text>
        <dbReference type="Rhea" id="RHEA:29395"/>
        <dbReference type="ChEBI" id="CHEBI:15377"/>
        <dbReference type="ChEBI" id="CHEBI:15378"/>
        <dbReference type="ChEBI" id="CHEBI:33019"/>
        <dbReference type="ChEBI" id="CHEBI:46398"/>
        <dbReference type="ChEBI" id="CHEBI:57865"/>
        <dbReference type="EC" id="3.6.1.9"/>
    </reaction>
</comment>
<comment type="function">
    <text evidence="4">Nucleoside triphosphate pyrophosphatase that hydrolyzes dTTP and UTP. May have a dual role in cell division arrest and in preventing the incorporation of modified nucleotides into cellular nucleic acids.</text>
</comment>
<feature type="site" description="Important for substrate specificity" evidence="4">
    <location>
        <position position="88"/>
    </location>
</feature>
<dbReference type="Pfam" id="PF02545">
    <property type="entry name" value="Maf"/>
    <property type="match status" value="1"/>
</dbReference>
<comment type="cofactor">
    <cofactor evidence="1 4">
        <name>a divalent metal cation</name>
        <dbReference type="ChEBI" id="CHEBI:60240"/>
    </cofactor>
</comment>